<keyword evidence="5 9" id="KW-0732">Signal</keyword>
<comment type="similarity">
    <text evidence="8">Belongs to the TonB-dependent receptor family.</text>
</comment>
<dbReference type="PANTHER" id="PTHR30069:SF29">
    <property type="entry name" value="HEMOGLOBIN AND HEMOGLOBIN-HAPTOGLOBIN-BINDING PROTEIN 1-RELATED"/>
    <property type="match status" value="1"/>
</dbReference>
<name>A0ABR9APS1_9BACT</name>
<dbReference type="EMBL" id="JACYTQ010000008">
    <property type="protein sequence ID" value="MBD8490793.1"/>
    <property type="molecule type" value="Genomic_DNA"/>
</dbReference>
<dbReference type="Proteomes" id="UP000647133">
    <property type="component" value="Unassembled WGS sequence"/>
</dbReference>
<dbReference type="SUPFAM" id="SSF49464">
    <property type="entry name" value="Carboxypeptidase regulatory domain-like"/>
    <property type="match status" value="1"/>
</dbReference>
<gene>
    <name evidence="11" type="ORF">IFO69_18725</name>
</gene>
<keyword evidence="12" id="KW-1185">Reference proteome</keyword>
<dbReference type="InterPro" id="IPR037066">
    <property type="entry name" value="Plug_dom_sf"/>
</dbReference>
<evidence type="ECO:0000256" key="5">
    <source>
        <dbReference type="ARBA" id="ARBA00022729"/>
    </source>
</evidence>
<dbReference type="Gene3D" id="2.40.170.20">
    <property type="entry name" value="TonB-dependent receptor, beta-barrel domain"/>
    <property type="match status" value="1"/>
</dbReference>
<proteinExistence type="inferred from homology"/>
<evidence type="ECO:0000256" key="9">
    <source>
        <dbReference type="SAM" id="SignalP"/>
    </source>
</evidence>
<accession>A0ABR9APS1</accession>
<evidence type="ECO:0000256" key="8">
    <source>
        <dbReference type="PROSITE-ProRule" id="PRU01360"/>
    </source>
</evidence>
<dbReference type="Pfam" id="PF13715">
    <property type="entry name" value="CarbopepD_reg_2"/>
    <property type="match status" value="1"/>
</dbReference>
<dbReference type="InterPro" id="IPR012910">
    <property type="entry name" value="Plug_dom"/>
</dbReference>
<protein>
    <submittedName>
        <fullName evidence="11">TonB-dependent receptor</fullName>
    </submittedName>
</protein>
<sequence>MKYRSSCLIFLALSFLSLTNGVCQGNYLIKGNVIDAQTKEILLGAAIYWQGAQNSGVTSNTEGEFEIKTAKLPRQLVVSFVGYEKRILSISPSTFDQFWTVSLVPVAQGLEEVVIEGGREASLTESTDLGKNTLPISTLKNIPSLFGEVDVLRSLQLLPGVQTVGEGTTGLFVRGGSSDQNLIQLDGAPVYNPSHFFGFFSVFNPDALESVDLYKGNIPANYGGRLSSVVDIKMKEGRKDRVHGEGGIGNISSKIALDGPLFSEKSTFVVSARRTYVDAFLGLSSNEDINSNTLYFYDLGGKFTFRPSDNDKLSFSSYYGSDYLEVEGLFGFGWKNWISSGDWSRTINDQWYLDVNGYYSQYAYSIDIKDDENGFLWKNILSESGFRPSLTWHPSDVAVFEMGLHSRYYHFSPVKMTVPSESKVEPIKTNSENALQNDLFVSSDIDINPKLKIEGGIRLSLYIRIGKGVQYIYENEPSDREEEIIDTLYFDSFEKMKAYQALEPRLSVRFKLKENTAVKAAYNRNYQYLQMAANNSAGLPIDRWAMASEYIQPVKSDQYSVGLFKTYKENRWELSLETYYKDYKHIIDVKQGADILFTDNIESQVLSGKGWSYGLEMMIKKNLGRTTGWLGYTYSRTYRQVPGISEGEAYNPRYDRPHDVSFVFQREFSERLTGNITFVYSTGQAVSYPVGSYSVDSQEIPVYSSKRNEDRFPDYHRMDASVILKNKDKGKMWRGSWSFSIYNLYGRKNPYSYQFTNIINNDINYSSSSGEPIYSRRPGVVMTYLFTFLPSVSYNFEF</sequence>
<dbReference type="Gene3D" id="2.170.130.10">
    <property type="entry name" value="TonB-dependent receptor, plug domain"/>
    <property type="match status" value="1"/>
</dbReference>
<evidence type="ECO:0000256" key="2">
    <source>
        <dbReference type="ARBA" id="ARBA00022448"/>
    </source>
</evidence>
<comment type="caution">
    <text evidence="11">The sequence shown here is derived from an EMBL/GenBank/DDBJ whole genome shotgun (WGS) entry which is preliminary data.</text>
</comment>
<dbReference type="PANTHER" id="PTHR30069">
    <property type="entry name" value="TONB-DEPENDENT OUTER MEMBRANE RECEPTOR"/>
    <property type="match status" value="1"/>
</dbReference>
<keyword evidence="11" id="KW-0675">Receptor</keyword>
<feature type="chain" id="PRO_5045911750" evidence="9">
    <location>
        <begin position="26"/>
        <end position="798"/>
    </location>
</feature>
<keyword evidence="4 8" id="KW-0812">Transmembrane</keyword>
<evidence type="ECO:0000256" key="7">
    <source>
        <dbReference type="ARBA" id="ARBA00023237"/>
    </source>
</evidence>
<dbReference type="SUPFAM" id="SSF56935">
    <property type="entry name" value="Porins"/>
    <property type="match status" value="1"/>
</dbReference>
<organism evidence="11 12">
    <name type="scientific">Echinicola arenosa</name>
    <dbReference type="NCBI Taxonomy" id="2774144"/>
    <lineage>
        <taxon>Bacteria</taxon>
        <taxon>Pseudomonadati</taxon>
        <taxon>Bacteroidota</taxon>
        <taxon>Cytophagia</taxon>
        <taxon>Cytophagales</taxon>
        <taxon>Cyclobacteriaceae</taxon>
        <taxon>Echinicola</taxon>
    </lineage>
</organism>
<keyword evidence="6 8" id="KW-0472">Membrane</keyword>
<keyword evidence="3 8" id="KW-1134">Transmembrane beta strand</keyword>
<dbReference type="PROSITE" id="PS52016">
    <property type="entry name" value="TONB_DEPENDENT_REC_3"/>
    <property type="match status" value="1"/>
</dbReference>
<keyword evidence="2 8" id="KW-0813">Transport</keyword>
<evidence type="ECO:0000256" key="6">
    <source>
        <dbReference type="ARBA" id="ARBA00023136"/>
    </source>
</evidence>
<reference evidence="11 12" key="1">
    <citation type="submission" date="2020-09" db="EMBL/GenBank/DDBJ databases">
        <title>Echinicola sp. CAU 1574 isolated from sand of Sido Beach.</title>
        <authorList>
            <person name="Kim W."/>
        </authorList>
    </citation>
    <scope>NUCLEOTIDE SEQUENCE [LARGE SCALE GENOMIC DNA]</scope>
    <source>
        <strain evidence="11 12">CAU 1574</strain>
    </source>
</reference>
<dbReference type="InterPro" id="IPR036942">
    <property type="entry name" value="Beta-barrel_TonB_sf"/>
</dbReference>
<dbReference type="InterPro" id="IPR039426">
    <property type="entry name" value="TonB-dep_rcpt-like"/>
</dbReference>
<evidence type="ECO:0000259" key="10">
    <source>
        <dbReference type="Pfam" id="PF07715"/>
    </source>
</evidence>
<feature type="domain" description="TonB-dependent receptor plug" evidence="10">
    <location>
        <begin position="149"/>
        <end position="225"/>
    </location>
</feature>
<evidence type="ECO:0000313" key="11">
    <source>
        <dbReference type="EMBL" id="MBD8490793.1"/>
    </source>
</evidence>
<evidence type="ECO:0000313" key="12">
    <source>
        <dbReference type="Proteomes" id="UP000647133"/>
    </source>
</evidence>
<dbReference type="Pfam" id="PF07715">
    <property type="entry name" value="Plug"/>
    <property type="match status" value="1"/>
</dbReference>
<evidence type="ECO:0000256" key="3">
    <source>
        <dbReference type="ARBA" id="ARBA00022452"/>
    </source>
</evidence>
<comment type="subcellular location">
    <subcellularLocation>
        <location evidence="1 8">Cell outer membrane</location>
        <topology evidence="1 8">Multi-pass membrane protein</topology>
    </subcellularLocation>
</comment>
<evidence type="ECO:0000256" key="1">
    <source>
        <dbReference type="ARBA" id="ARBA00004571"/>
    </source>
</evidence>
<dbReference type="InterPro" id="IPR008969">
    <property type="entry name" value="CarboxyPept-like_regulatory"/>
</dbReference>
<evidence type="ECO:0000256" key="4">
    <source>
        <dbReference type="ARBA" id="ARBA00022692"/>
    </source>
</evidence>
<feature type="signal peptide" evidence="9">
    <location>
        <begin position="1"/>
        <end position="25"/>
    </location>
</feature>
<keyword evidence="7 8" id="KW-0998">Cell outer membrane</keyword>